<name>A0ABU8RVD1_9SPHN</name>
<accession>A0ABU8RVD1</accession>
<evidence type="ECO:0000256" key="1">
    <source>
        <dbReference type="ARBA" id="ARBA00022857"/>
    </source>
</evidence>
<dbReference type="SUPFAM" id="SSF53720">
    <property type="entry name" value="ALDH-like"/>
    <property type="match status" value="1"/>
</dbReference>
<dbReference type="InterPro" id="IPR008670">
    <property type="entry name" value="CoA_reduct_LuxC"/>
</dbReference>
<sequence length="401" mass="43894">MNLLPDLPLTIRVGGPLDALERRPLRPYAEPVLSFLSALSKALLGRAEVRDHPDIAAFAFWCRPANLSRLSAELDRRHARIGRGLVLHVAPSNVPVNFAYSFAFGLLAGNANIVRIPDGFAQVEIICDAIAALFAMPDHARVAAMNRLVRYPRDDAITTALSAECQARMIWGGDATVAHLKQLPAPPRCVDVAFADRYSLCLLGAEAVLAASEEALADLARGFFNDSYLFDQNGCSSPHLVLWQGSAEASAAAQRRFWPALEPLVRDRYPLTDARAVDKFAHLCRTAGTVEAVRGAVRHDNLIYRIALDAMPVDIERHRGQSGTFFEHVADGLEGLAHIVTERYQTVTCFGLDRQAVVDFVVERGLLGIDRVVPVGKALDMGVVWDGYMLVEELSRIVHSG</sequence>
<proteinExistence type="predicted"/>
<evidence type="ECO:0000313" key="2">
    <source>
        <dbReference type="EMBL" id="MEJ5977027.1"/>
    </source>
</evidence>
<dbReference type="Pfam" id="PF05893">
    <property type="entry name" value="LuxC"/>
    <property type="match status" value="1"/>
</dbReference>
<evidence type="ECO:0000313" key="3">
    <source>
        <dbReference type="Proteomes" id="UP001361239"/>
    </source>
</evidence>
<keyword evidence="1" id="KW-0521">NADP</keyword>
<dbReference type="RefSeq" id="WP_339586980.1">
    <property type="nucleotide sequence ID" value="NZ_JBBHJZ010000002.1"/>
</dbReference>
<dbReference type="InterPro" id="IPR016161">
    <property type="entry name" value="Ald_DH/histidinol_DH"/>
</dbReference>
<reference evidence="2 3" key="1">
    <citation type="submission" date="2024-03" db="EMBL/GenBank/DDBJ databases">
        <authorList>
            <person name="Jo J.-H."/>
        </authorList>
    </citation>
    <scope>NUCLEOTIDE SEQUENCE [LARGE SCALE GENOMIC DNA]</scope>
    <source>
        <strain evidence="2 3">PS1R-30</strain>
    </source>
</reference>
<keyword evidence="3" id="KW-1185">Reference proteome</keyword>
<dbReference type="Proteomes" id="UP001361239">
    <property type="component" value="Unassembled WGS sequence"/>
</dbReference>
<comment type="caution">
    <text evidence="2">The sequence shown here is derived from an EMBL/GenBank/DDBJ whole genome shotgun (WGS) entry which is preliminary data.</text>
</comment>
<dbReference type="EMBL" id="JBBHJZ010000002">
    <property type="protein sequence ID" value="MEJ5977027.1"/>
    <property type="molecule type" value="Genomic_DNA"/>
</dbReference>
<gene>
    <name evidence="2" type="ORF">WG901_10310</name>
</gene>
<protein>
    <submittedName>
        <fullName evidence="2">Acyl-CoA reductase</fullName>
    </submittedName>
</protein>
<organism evidence="2 3">
    <name type="scientific">Novosphingobium anseongense</name>
    <dbReference type="NCBI Taxonomy" id="3133436"/>
    <lineage>
        <taxon>Bacteria</taxon>
        <taxon>Pseudomonadati</taxon>
        <taxon>Pseudomonadota</taxon>
        <taxon>Alphaproteobacteria</taxon>
        <taxon>Sphingomonadales</taxon>
        <taxon>Sphingomonadaceae</taxon>
        <taxon>Novosphingobium</taxon>
    </lineage>
</organism>